<dbReference type="AlphaFoldDB" id="C6C1R9"/>
<keyword evidence="7 11" id="KW-0862">Zinc</keyword>
<evidence type="ECO:0000256" key="7">
    <source>
        <dbReference type="ARBA" id="ARBA00022833"/>
    </source>
</evidence>
<dbReference type="InterPro" id="IPR036034">
    <property type="entry name" value="PDZ_sf"/>
</dbReference>
<dbReference type="Pfam" id="PF02163">
    <property type="entry name" value="Peptidase_M50"/>
    <property type="match status" value="1"/>
</dbReference>
<dbReference type="SMART" id="SM00228">
    <property type="entry name" value="PDZ"/>
    <property type="match status" value="1"/>
</dbReference>
<evidence type="ECO:0000256" key="3">
    <source>
        <dbReference type="ARBA" id="ARBA00007931"/>
    </source>
</evidence>
<dbReference type="SUPFAM" id="SSF50156">
    <property type="entry name" value="PDZ domain-like"/>
    <property type="match status" value="1"/>
</dbReference>
<dbReference type="GO" id="GO:0006508">
    <property type="term" value="P:proteolysis"/>
    <property type="evidence" value="ECO:0007669"/>
    <property type="project" value="UniProtKB-KW"/>
</dbReference>
<dbReference type="EC" id="3.4.24.-" evidence="11"/>
<keyword evidence="9 11" id="KW-0482">Metalloprotease</keyword>
<dbReference type="HOGENOM" id="CLU_025778_1_0_7"/>
<keyword evidence="10 11" id="KW-0472">Membrane</keyword>
<keyword evidence="14" id="KW-1185">Reference proteome</keyword>
<evidence type="ECO:0000256" key="6">
    <source>
        <dbReference type="ARBA" id="ARBA00022801"/>
    </source>
</evidence>
<evidence type="ECO:0000256" key="4">
    <source>
        <dbReference type="ARBA" id="ARBA00022670"/>
    </source>
</evidence>
<keyword evidence="11" id="KW-0479">Metal-binding</keyword>
<keyword evidence="4 13" id="KW-0645">Protease</keyword>
<evidence type="ECO:0000256" key="9">
    <source>
        <dbReference type="ARBA" id="ARBA00023049"/>
    </source>
</evidence>
<dbReference type="GO" id="GO:0004222">
    <property type="term" value="F:metalloendopeptidase activity"/>
    <property type="evidence" value="ECO:0007669"/>
    <property type="project" value="InterPro"/>
</dbReference>
<keyword evidence="6 11" id="KW-0378">Hydrolase</keyword>
<dbReference type="Gene3D" id="2.30.42.10">
    <property type="match status" value="1"/>
</dbReference>
<feature type="transmembrane region" description="Helical" evidence="11">
    <location>
        <begin position="325"/>
        <end position="346"/>
    </location>
</feature>
<dbReference type="CDD" id="cd06163">
    <property type="entry name" value="S2P-M50_PDZ_RseP-like"/>
    <property type="match status" value="1"/>
</dbReference>
<evidence type="ECO:0000256" key="11">
    <source>
        <dbReference type="RuleBase" id="RU362031"/>
    </source>
</evidence>
<dbReference type="InterPro" id="IPR001478">
    <property type="entry name" value="PDZ"/>
</dbReference>
<reference evidence="13 14" key="1">
    <citation type="submission" date="2009-06" db="EMBL/GenBank/DDBJ databases">
        <title>Complete sequence of Desulfovibrio salexigens DSM 2638.</title>
        <authorList>
            <consortium name="US DOE Joint Genome Institute"/>
            <person name="Lucas S."/>
            <person name="Copeland A."/>
            <person name="Lapidus A."/>
            <person name="Glavina del Rio T."/>
            <person name="Tice H."/>
            <person name="Bruce D."/>
            <person name="Goodwin L."/>
            <person name="Pitluck S."/>
            <person name="Munk A.C."/>
            <person name="Brettin T."/>
            <person name="Detter J.C."/>
            <person name="Han C."/>
            <person name="Tapia R."/>
            <person name="Larimer F."/>
            <person name="Land M."/>
            <person name="Hauser L."/>
            <person name="Kyrpides N."/>
            <person name="Anderson I."/>
            <person name="Wall J.D."/>
            <person name="Arkin A.P."/>
            <person name="Dehal P."/>
            <person name="Chivian D."/>
            <person name="Giles B."/>
            <person name="Hazen T.C."/>
        </authorList>
    </citation>
    <scope>NUCLEOTIDE SEQUENCE [LARGE SCALE GENOMIC DNA]</scope>
    <source>
        <strain evidence="14">ATCC 14822 / DSM 2638 / NCIMB 8403 / VKM B-1763</strain>
    </source>
</reference>
<dbReference type="Proteomes" id="UP000002601">
    <property type="component" value="Chromosome"/>
</dbReference>
<evidence type="ECO:0000256" key="2">
    <source>
        <dbReference type="ARBA" id="ARBA00004141"/>
    </source>
</evidence>
<gene>
    <name evidence="13" type="ordered locus">Desal_1252</name>
</gene>
<dbReference type="PANTHER" id="PTHR42837:SF2">
    <property type="entry name" value="MEMBRANE METALLOPROTEASE ARASP2, CHLOROPLASTIC-RELATED"/>
    <property type="match status" value="1"/>
</dbReference>
<comment type="subcellular location">
    <subcellularLocation>
        <location evidence="2">Membrane</location>
        <topology evidence="2">Multi-pass membrane protein</topology>
    </subcellularLocation>
</comment>
<dbReference type="InterPro" id="IPR008915">
    <property type="entry name" value="Peptidase_M50"/>
</dbReference>
<keyword evidence="5 11" id="KW-0812">Transmembrane</keyword>
<evidence type="ECO:0000259" key="12">
    <source>
        <dbReference type="SMART" id="SM00228"/>
    </source>
</evidence>
<feature type="transmembrane region" description="Helical" evidence="11">
    <location>
        <begin position="281"/>
        <end position="303"/>
    </location>
</feature>
<dbReference type="KEGG" id="dsa:Desal_1252"/>
<dbReference type="RefSeq" id="WP_015851133.1">
    <property type="nucleotide sequence ID" value="NC_012881.1"/>
</dbReference>
<organism evidence="13 14">
    <name type="scientific">Maridesulfovibrio salexigens (strain ATCC 14822 / DSM 2638 / NCIMB 8403 / VKM B-1763)</name>
    <name type="common">Desulfovibrio salexigens</name>
    <dbReference type="NCBI Taxonomy" id="526222"/>
    <lineage>
        <taxon>Bacteria</taxon>
        <taxon>Pseudomonadati</taxon>
        <taxon>Thermodesulfobacteriota</taxon>
        <taxon>Desulfovibrionia</taxon>
        <taxon>Desulfovibrionales</taxon>
        <taxon>Desulfovibrionaceae</taxon>
        <taxon>Maridesulfovibrio</taxon>
    </lineage>
</organism>
<evidence type="ECO:0000256" key="8">
    <source>
        <dbReference type="ARBA" id="ARBA00022989"/>
    </source>
</evidence>
<dbReference type="CDD" id="cd23081">
    <property type="entry name" value="cpPDZ_EcRseP-like"/>
    <property type="match status" value="1"/>
</dbReference>
<dbReference type="GO" id="GO:0046872">
    <property type="term" value="F:metal ion binding"/>
    <property type="evidence" value="ECO:0007669"/>
    <property type="project" value="UniProtKB-KW"/>
</dbReference>
<name>C6C1R9_MARSD</name>
<dbReference type="GO" id="GO:0016020">
    <property type="term" value="C:membrane"/>
    <property type="evidence" value="ECO:0007669"/>
    <property type="project" value="UniProtKB-SubCell"/>
</dbReference>
<proteinExistence type="inferred from homology"/>
<evidence type="ECO:0000313" key="13">
    <source>
        <dbReference type="EMBL" id="ACS79315.1"/>
    </source>
</evidence>
<accession>C6C1R9</accession>
<dbReference type="OrthoDB" id="9782003at2"/>
<dbReference type="STRING" id="526222.Desal_1252"/>
<feature type="domain" description="PDZ" evidence="12">
    <location>
        <begin position="112"/>
        <end position="183"/>
    </location>
</feature>
<dbReference type="InterPro" id="IPR004387">
    <property type="entry name" value="Pept_M50_Zn"/>
</dbReference>
<comment type="similarity">
    <text evidence="3 11">Belongs to the peptidase M50B family.</text>
</comment>
<evidence type="ECO:0000256" key="5">
    <source>
        <dbReference type="ARBA" id="ARBA00022692"/>
    </source>
</evidence>
<feature type="transmembrane region" description="Helical" evidence="11">
    <location>
        <begin position="95"/>
        <end position="117"/>
    </location>
</feature>
<dbReference type="NCBIfam" id="TIGR00054">
    <property type="entry name" value="RIP metalloprotease RseP"/>
    <property type="match status" value="2"/>
</dbReference>
<dbReference type="PANTHER" id="PTHR42837">
    <property type="entry name" value="REGULATOR OF SIGMA-E PROTEASE RSEP"/>
    <property type="match status" value="1"/>
</dbReference>
<protein>
    <recommendedName>
        <fullName evidence="11">Zinc metalloprotease</fullName>
        <ecNumber evidence="11">3.4.24.-</ecNumber>
    </recommendedName>
</protein>
<sequence length="355" mass="38900">MSWIVDFILVLGGLIFFHELGHFLAARMLGIGVKTFSLGFGPRLAGFTWGATNYRLSLIPLGGYVSLAGEERDMTEDNGFNDKELFMNRPPWHRMIVVAAGPLFNFVLAWVIFWGIIISNGQMGLAPTVGKLQPDSPALHAGIEVGDNVLSIQGHNIIFWSDLAETIQSSQSDTLNFVIERDGSTKEIAIKPQVQELKNIFGETIRRPVVGIVASGDSKTIEMNGIDGAVAAAEQTWNVTKLICTSIVKMVERVVPMDSIGGPIMIAQAIKQQSERGLLELLQFTAFISINLGLLNLLPIPVLDGGHLLFFSLETVMRRPLNEKLQAVATKIGLIFLLCLMAFAIINDLTREALK</sequence>
<evidence type="ECO:0000313" key="14">
    <source>
        <dbReference type="Proteomes" id="UP000002601"/>
    </source>
</evidence>
<dbReference type="eggNOG" id="COG0750">
    <property type="taxonomic scope" value="Bacteria"/>
</dbReference>
<evidence type="ECO:0000256" key="1">
    <source>
        <dbReference type="ARBA" id="ARBA00001947"/>
    </source>
</evidence>
<evidence type="ECO:0000256" key="10">
    <source>
        <dbReference type="ARBA" id="ARBA00023136"/>
    </source>
</evidence>
<comment type="cofactor">
    <cofactor evidence="1 11">
        <name>Zn(2+)</name>
        <dbReference type="ChEBI" id="CHEBI:29105"/>
    </cofactor>
</comment>
<dbReference type="EMBL" id="CP001649">
    <property type="protein sequence ID" value="ACS79315.1"/>
    <property type="molecule type" value="Genomic_DNA"/>
</dbReference>
<keyword evidence="8 11" id="KW-1133">Transmembrane helix</keyword>